<dbReference type="SUPFAM" id="SSF52540">
    <property type="entry name" value="P-loop containing nucleoside triphosphate hydrolases"/>
    <property type="match status" value="1"/>
</dbReference>
<feature type="compositionally biased region" description="Basic and acidic residues" evidence="11">
    <location>
        <begin position="289"/>
        <end position="310"/>
    </location>
</feature>
<evidence type="ECO:0000313" key="12">
    <source>
        <dbReference type="EMBL" id="CAE6440840.1"/>
    </source>
</evidence>
<keyword evidence="4" id="KW-0488">Methylation</keyword>
<evidence type="ECO:0000256" key="2">
    <source>
        <dbReference type="ARBA" id="ARBA00008112"/>
    </source>
</evidence>
<feature type="region of interest" description="Disordered" evidence="11">
    <location>
        <begin position="99"/>
        <end position="119"/>
    </location>
</feature>
<dbReference type="InterPro" id="IPR001806">
    <property type="entry name" value="Small_GTPase"/>
</dbReference>
<evidence type="ECO:0000256" key="1">
    <source>
        <dbReference type="ARBA" id="ARBA00004342"/>
    </source>
</evidence>
<dbReference type="GO" id="GO:0003924">
    <property type="term" value="F:GTPase activity"/>
    <property type="evidence" value="ECO:0007669"/>
    <property type="project" value="InterPro"/>
</dbReference>
<dbReference type="GO" id="GO:0005886">
    <property type="term" value="C:plasma membrane"/>
    <property type="evidence" value="ECO:0007669"/>
    <property type="project" value="UniProtKB-SubCell"/>
</dbReference>
<keyword evidence="6" id="KW-0342">GTP-binding</keyword>
<comment type="subcellular location">
    <subcellularLocation>
        <location evidence="1">Cell membrane</location>
        <topology evidence="1">Lipid-anchor</topology>
        <orientation evidence="1">Cytoplasmic side</orientation>
    </subcellularLocation>
</comment>
<keyword evidence="3" id="KW-1003">Cell membrane</keyword>
<dbReference type="InterPro" id="IPR027417">
    <property type="entry name" value="P-loop_NTPase"/>
</dbReference>
<feature type="region of interest" description="Disordered" evidence="11">
    <location>
        <begin position="184"/>
        <end position="365"/>
    </location>
</feature>
<evidence type="ECO:0000256" key="11">
    <source>
        <dbReference type="SAM" id="MobiDB-lite"/>
    </source>
</evidence>
<dbReference type="GO" id="GO:0030010">
    <property type="term" value="P:establishment of cell polarity"/>
    <property type="evidence" value="ECO:0007669"/>
    <property type="project" value="UniProtKB-ARBA"/>
</dbReference>
<dbReference type="InterPro" id="IPR003578">
    <property type="entry name" value="Small_GTPase_Rho"/>
</dbReference>
<dbReference type="NCBIfam" id="TIGR00231">
    <property type="entry name" value="small_GTP"/>
    <property type="match status" value="1"/>
</dbReference>
<comment type="similarity">
    <text evidence="2">Belongs to the small GTPase superfamily. Rho family. CDC42 subfamily.</text>
</comment>
<feature type="compositionally biased region" description="Polar residues" evidence="11">
    <location>
        <begin position="227"/>
        <end position="238"/>
    </location>
</feature>
<keyword evidence="9" id="KW-0636">Prenylation</keyword>
<organism evidence="12 13">
    <name type="scientific">Rhizoctonia solani</name>
    <dbReference type="NCBI Taxonomy" id="456999"/>
    <lineage>
        <taxon>Eukaryota</taxon>
        <taxon>Fungi</taxon>
        <taxon>Dikarya</taxon>
        <taxon>Basidiomycota</taxon>
        <taxon>Agaricomycotina</taxon>
        <taxon>Agaricomycetes</taxon>
        <taxon>Cantharellales</taxon>
        <taxon>Ceratobasidiaceae</taxon>
        <taxon>Rhizoctonia</taxon>
    </lineage>
</organism>
<dbReference type="SMART" id="SM00173">
    <property type="entry name" value="RAS"/>
    <property type="match status" value="1"/>
</dbReference>
<dbReference type="GO" id="GO:0007264">
    <property type="term" value="P:small GTPase-mediated signal transduction"/>
    <property type="evidence" value="ECO:0007669"/>
    <property type="project" value="InterPro"/>
</dbReference>
<keyword evidence="8" id="KW-0449">Lipoprotein</keyword>
<dbReference type="Proteomes" id="UP000663826">
    <property type="component" value="Unassembled WGS sequence"/>
</dbReference>
<sequence>MCESNIGFRSSFARSRISYSNLGLSGVDTAKFLNPRPTSRFLFNETSSYARIPATPGSKSNSKGAKRTGPSYTEHFSRFANAGFRPGIANPGFHRNIVCTDRNPKNTNANSRRMFNGDDRDRTMAHPPFSAKPSEAIVLAQPVISTPSVPTLDRALVSAYVFDVGVCPKLCVDVAIQTEGIVSLENGGNDKDAHDVGKEEKRIDEAQGDKESKTGEGQGRDDRQDQASENQAQPTGTTDPRHDESVNGALVLRTPRRDPVRISWNGSPVYTVPHPDARVRTPGTSPVRASRDVEDVNKNGRRASHVDKNSNLDTNHGNAALDDDRNSAAASRPTIRARADYDRDDTANQTGPGRNPARVRLGTGSLKRRLSQELVQSKSRVKRRAVKRSPMEQIILWSPELRDEEYENVFGRQARAMAKPERGDSEDDEGITMQTIKCVVVGDGAVGKTCLLISYTTNKFPSEYVPTVFDNYAVTVMIGDDPYTLGLFDTAGQEDYDRLRPLSYPQTDVFLVCFSVTSPASFENVKEKWFPEVHHHCPGVPCLIVGTQVDLRDDAAVIEKLSRQKQRPVPLEAGERLARELGAVKYVECSALTQKGLKNVFDEAIVAALEPPVVKKKSKCVIV</sequence>
<dbReference type="PROSITE" id="PS51421">
    <property type="entry name" value="RAS"/>
    <property type="match status" value="1"/>
</dbReference>
<dbReference type="InterPro" id="IPR037874">
    <property type="entry name" value="Cdc42"/>
</dbReference>
<keyword evidence="10" id="KW-0131">Cell cycle</keyword>
<dbReference type="Gene3D" id="3.40.50.300">
    <property type="entry name" value="P-loop containing nucleotide triphosphate hydrolases"/>
    <property type="match status" value="1"/>
</dbReference>
<dbReference type="GO" id="GO:0051286">
    <property type="term" value="C:cell tip"/>
    <property type="evidence" value="ECO:0007669"/>
    <property type="project" value="UniProtKB-ARBA"/>
</dbReference>
<dbReference type="CDD" id="cd01874">
    <property type="entry name" value="Cdc42"/>
    <property type="match status" value="1"/>
</dbReference>
<accession>A0A8H2Y441</accession>
<dbReference type="GO" id="GO:0005525">
    <property type="term" value="F:GTP binding"/>
    <property type="evidence" value="ECO:0007669"/>
    <property type="project" value="UniProtKB-KW"/>
</dbReference>
<gene>
    <name evidence="12" type="ORF">RDB_LOCUS69596</name>
</gene>
<dbReference type="PANTHER" id="PTHR24072">
    <property type="entry name" value="RHO FAMILY GTPASE"/>
    <property type="match status" value="1"/>
</dbReference>
<protein>
    <recommendedName>
        <fullName evidence="14">Cell division control protein 42 homolog</fullName>
    </recommendedName>
</protein>
<dbReference type="Pfam" id="PF00071">
    <property type="entry name" value="Ras"/>
    <property type="match status" value="1"/>
</dbReference>
<evidence type="ECO:0008006" key="14">
    <source>
        <dbReference type="Google" id="ProtNLM"/>
    </source>
</evidence>
<feature type="region of interest" description="Disordered" evidence="11">
    <location>
        <begin position="52"/>
        <end position="71"/>
    </location>
</feature>
<dbReference type="SMART" id="SM00174">
    <property type="entry name" value="RHO"/>
    <property type="match status" value="1"/>
</dbReference>
<evidence type="ECO:0000256" key="8">
    <source>
        <dbReference type="ARBA" id="ARBA00023288"/>
    </source>
</evidence>
<dbReference type="PROSITE" id="PS51419">
    <property type="entry name" value="RAB"/>
    <property type="match status" value="1"/>
</dbReference>
<dbReference type="PROSITE" id="PS51420">
    <property type="entry name" value="RHO"/>
    <property type="match status" value="1"/>
</dbReference>
<dbReference type="SMART" id="SM00175">
    <property type="entry name" value="RAB"/>
    <property type="match status" value="1"/>
</dbReference>
<evidence type="ECO:0000256" key="10">
    <source>
        <dbReference type="ARBA" id="ARBA00023306"/>
    </source>
</evidence>
<dbReference type="PRINTS" id="PR00449">
    <property type="entry name" value="RASTRNSFRMNG"/>
</dbReference>
<name>A0A8H2Y441_9AGAM</name>
<feature type="compositionally biased region" description="Basic and acidic residues" evidence="11">
    <location>
        <begin position="188"/>
        <end position="226"/>
    </location>
</feature>
<evidence type="ECO:0000256" key="5">
    <source>
        <dbReference type="ARBA" id="ARBA00022741"/>
    </source>
</evidence>
<dbReference type="FunFam" id="3.40.50.300:FF:000236">
    <property type="entry name" value="Cell division control protein 42"/>
    <property type="match status" value="1"/>
</dbReference>
<dbReference type="InterPro" id="IPR005225">
    <property type="entry name" value="Small_GTP-bd"/>
</dbReference>
<reference evidence="12" key="1">
    <citation type="submission" date="2021-01" db="EMBL/GenBank/DDBJ databases">
        <authorList>
            <person name="Kaushik A."/>
        </authorList>
    </citation>
    <scope>NUCLEOTIDE SEQUENCE</scope>
    <source>
        <strain evidence="12">AG1-1B</strain>
    </source>
</reference>
<evidence type="ECO:0000256" key="3">
    <source>
        <dbReference type="ARBA" id="ARBA00022475"/>
    </source>
</evidence>
<feature type="compositionally biased region" description="Basic and acidic residues" evidence="11">
    <location>
        <begin position="337"/>
        <end position="346"/>
    </location>
</feature>
<evidence type="ECO:0000256" key="7">
    <source>
        <dbReference type="ARBA" id="ARBA00023136"/>
    </source>
</evidence>
<dbReference type="GO" id="GO:0005938">
    <property type="term" value="C:cell cortex"/>
    <property type="evidence" value="ECO:0007669"/>
    <property type="project" value="UniProtKB-ARBA"/>
</dbReference>
<keyword evidence="7" id="KW-0472">Membrane</keyword>
<dbReference type="AlphaFoldDB" id="A0A8H2Y441"/>
<proteinExistence type="inferred from homology"/>
<keyword evidence="5" id="KW-0547">Nucleotide-binding</keyword>
<evidence type="ECO:0000256" key="4">
    <source>
        <dbReference type="ARBA" id="ARBA00022481"/>
    </source>
</evidence>
<evidence type="ECO:0000313" key="13">
    <source>
        <dbReference type="Proteomes" id="UP000663826"/>
    </source>
</evidence>
<evidence type="ECO:0000256" key="6">
    <source>
        <dbReference type="ARBA" id="ARBA00023134"/>
    </source>
</evidence>
<dbReference type="EMBL" id="CAJMWQ010001212">
    <property type="protein sequence ID" value="CAE6440840.1"/>
    <property type="molecule type" value="Genomic_DNA"/>
</dbReference>
<comment type="caution">
    <text evidence="12">The sequence shown here is derived from an EMBL/GenBank/DDBJ whole genome shotgun (WGS) entry which is preliminary data.</text>
</comment>
<evidence type="ECO:0000256" key="9">
    <source>
        <dbReference type="ARBA" id="ARBA00023289"/>
    </source>
</evidence>